<dbReference type="GO" id="GO:0009847">
    <property type="term" value="P:spore germination"/>
    <property type="evidence" value="ECO:0007669"/>
    <property type="project" value="InterPro"/>
</dbReference>
<reference evidence="10 11" key="1">
    <citation type="journal article" date="2016" name="Antonie Van Leeuwenhoek">
        <title>Bacillus depressus sp. nov., isolated from soil of a sunflower field.</title>
        <authorList>
            <person name="Wei X."/>
            <person name="Xin D."/>
            <person name="Xin Y."/>
            <person name="Zhang H."/>
            <person name="Wang T."/>
            <person name="Zhang J."/>
        </authorList>
    </citation>
    <scope>NUCLEOTIDE SEQUENCE [LARGE SCALE GENOMIC DNA]</scope>
    <source>
        <strain evidence="10 11">BZ1</strain>
    </source>
</reference>
<dbReference type="Proteomes" id="UP000481030">
    <property type="component" value="Unassembled WGS sequence"/>
</dbReference>
<keyword evidence="5" id="KW-0472">Membrane</keyword>
<comment type="subcellular location">
    <subcellularLocation>
        <location evidence="1">Membrane</location>
        <topology evidence="1">Lipid-anchor</topology>
    </subcellularLocation>
</comment>
<dbReference type="RefSeq" id="WP_151535318.1">
    <property type="nucleotide sequence ID" value="NZ_WBOS01000005.1"/>
</dbReference>
<protein>
    <submittedName>
        <fullName evidence="10">Ger(X)C family spore germination protein</fullName>
    </submittedName>
</protein>
<evidence type="ECO:0000256" key="1">
    <source>
        <dbReference type="ARBA" id="ARBA00004635"/>
    </source>
</evidence>
<dbReference type="OrthoDB" id="2592518at2"/>
<evidence type="ECO:0000259" key="9">
    <source>
        <dbReference type="Pfam" id="PF25198"/>
    </source>
</evidence>
<evidence type="ECO:0000256" key="4">
    <source>
        <dbReference type="ARBA" id="ARBA00022729"/>
    </source>
</evidence>
<proteinExistence type="inferred from homology"/>
<keyword evidence="4" id="KW-0732">Signal</keyword>
<evidence type="ECO:0000256" key="6">
    <source>
        <dbReference type="ARBA" id="ARBA00023139"/>
    </source>
</evidence>
<gene>
    <name evidence="10" type="ORF">F7731_13525</name>
</gene>
<dbReference type="InterPro" id="IPR057336">
    <property type="entry name" value="GerAC_N"/>
</dbReference>
<dbReference type="InterPro" id="IPR038501">
    <property type="entry name" value="Spore_GerAC_C_sf"/>
</dbReference>
<dbReference type="InterPro" id="IPR046953">
    <property type="entry name" value="Spore_GerAC-like_C"/>
</dbReference>
<sequence length="357" mass="40856">MKKRRWLSILFMLILLLSGCVQRSVIDNINIETAAAFDQLAEGRFIGTILAQEYLPDKSIANNTFSSKAELRRDLMLNLQKESSKPIKSGGILVTIFGDKLVKKGIIDFVDTYQRDPSIGARNYLATSHGSALQILKGDYGPEGNSAYISDLIDQNIERGDVPDTNLHIFLRDYYMKGKDPYLPELRQLAKNKVEISGLSLFNEDKEVYVLPKRKMFYFKLLVDNHTEGSYRVHIGKGKDADVKSITSKHKYKLSKKNPLHVIIDIKTVGVIKEYTGARLTPKVVKKIEKKLEKEIEEECLKLVEKFKKENTDPIGFGFFQRKYNRGYDFNKWKDDYQKLTVTVNCKVRIAETGVID</sequence>
<accession>A0A6L3V5U3</accession>
<evidence type="ECO:0000256" key="7">
    <source>
        <dbReference type="ARBA" id="ARBA00023288"/>
    </source>
</evidence>
<comment type="similarity">
    <text evidence="2">Belongs to the GerABKC lipoprotein family.</text>
</comment>
<evidence type="ECO:0000256" key="3">
    <source>
        <dbReference type="ARBA" id="ARBA00022544"/>
    </source>
</evidence>
<feature type="domain" description="Spore germination GerAC-like C-terminal" evidence="8">
    <location>
        <begin position="197"/>
        <end position="354"/>
    </location>
</feature>
<keyword evidence="3" id="KW-0309">Germination</keyword>
<dbReference type="Pfam" id="PF05504">
    <property type="entry name" value="Spore_GerAC"/>
    <property type="match status" value="1"/>
</dbReference>
<evidence type="ECO:0000313" key="11">
    <source>
        <dbReference type="Proteomes" id="UP000481030"/>
    </source>
</evidence>
<dbReference type="PANTHER" id="PTHR35789:SF1">
    <property type="entry name" value="SPORE GERMINATION PROTEIN B3"/>
    <property type="match status" value="1"/>
</dbReference>
<dbReference type="InterPro" id="IPR008844">
    <property type="entry name" value="Spore_GerAC-like"/>
</dbReference>
<name>A0A6L3V5U3_9BACI</name>
<dbReference type="Pfam" id="PF25198">
    <property type="entry name" value="Spore_GerAC_N"/>
    <property type="match status" value="1"/>
</dbReference>
<dbReference type="PROSITE" id="PS51257">
    <property type="entry name" value="PROKAR_LIPOPROTEIN"/>
    <property type="match status" value="1"/>
</dbReference>
<feature type="domain" description="Spore germination protein N-terminal" evidence="9">
    <location>
        <begin position="24"/>
        <end position="187"/>
    </location>
</feature>
<dbReference type="GO" id="GO:0016020">
    <property type="term" value="C:membrane"/>
    <property type="evidence" value="ECO:0007669"/>
    <property type="project" value="UniProtKB-SubCell"/>
</dbReference>
<evidence type="ECO:0000256" key="2">
    <source>
        <dbReference type="ARBA" id="ARBA00007886"/>
    </source>
</evidence>
<evidence type="ECO:0000256" key="5">
    <source>
        <dbReference type="ARBA" id="ARBA00023136"/>
    </source>
</evidence>
<evidence type="ECO:0000259" key="8">
    <source>
        <dbReference type="Pfam" id="PF05504"/>
    </source>
</evidence>
<keyword evidence="6" id="KW-0564">Palmitate</keyword>
<dbReference type="NCBIfam" id="TIGR02887">
    <property type="entry name" value="spore_ger_x_C"/>
    <property type="match status" value="1"/>
</dbReference>
<keyword evidence="7" id="KW-0449">Lipoprotein</keyword>
<dbReference type="EMBL" id="WBOS01000005">
    <property type="protein sequence ID" value="KAB2334779.1"/>
    <property type="molecule type" value="Genomic_DNA"/>
</dbReference>
<comment type="caution">
    <text evidence="10">The sequence shown here is derived from an EMBL/GenBank/DDBJ whole genome shotgun (WGS) entry which is preliminary data.</text>
</comment>
<dbReference type="PANTHER" id="PTHR35789">
    <property type="entry name" value="SPORE GERMINATION PROTEIN B3"/>
    <property type="match status" value="1"/>
</dbReference>
<dbReference type="AlphaFoldDB" id="A0A6L3V5U3"/>
<evidence type="ECO:0000313" key="10">
    <source>
        <dbReference type="EMBL" id="KAB2334779.1"/>
    </source>
</evidence>
<keyword evidence="11" id="KW-1185">Reference proteome</keyword>
<organism evidence="10 11">
    <name type="scientific">Cytobacillus depressus</name>
    <dbReference type="NCBI Taxonomy" id="1602942"/>
    <lineage>
        <taxon>Bacteria</taxon>
        <taxon>Bacillati</taxon>
        <taxon>Bacillota</taxon>
        <taxon>Bacilli</taxon>
        <taxon>Bacillales</taxon>
        <taxon>Bacillaceae</taxon>
        <taxon>Cytobacillus</taxon>
    </lineage>
</organism>
<dbReference type="Gene3D" id="3.30.300.210">
    <property type="entry name" value="Nutrient germinant receptor protein C, domain 3"/>
    <property type="match status" value="1"/>
</dbReference>